<dbReference type="EMBL" id="FNBZ01000001">
    <property type="protein sequence ID" value="SDF40024.1"/>
    <property type="molecule type" value="Genomic_DNA"/>
</dbReference>
<dbReference type="RefSeq" id="WP_061964357.1">
    <property type="nucleotide sequence ID" value="NZ_FNBZ01000001.1"/>
</dbReference>
<gene>
    <name evidence="1" type="ORF">SAMN05421844_101524</name>
</gene>
<name>A0ABY0NLD3_9HYPH</name>
<evidence type="ECO:0000313" key="2">
    <source>
        <dbReference type="Proteomes" id="UP000199468"/>
    </source>
</evidence>
<accession>A0ABY0NLD3</accession>
<sequence length="150" mass="16359">MVAPFTYNFFGHPEFIFNLSGSVGLNGANKSEDVQFIQFAFKILARRSPFAELNAAIKSIAVGEPCAGREGDKLVTAIRAYQKCRAGLTADGKINLVPANTNGKLYTIYAINMDLVVEEGVDYPRVDRVSGCPALVKQAIRDIFHDTKGD</sequence>
<reference evidence="1 2" key="1">
    <citation type="submission" date="2016-10" db="EMBL/GenBank/DDBJ databases">
        <authorList>
            <person name="Varghese N."/>
            <person name="Submissions S."/>
        </authorList>
    </citation>
    <scope>NUCLEOTIDE SEQUENCE [LARGE SCALE GENOMIC DNA]</scope>
    <source>
        <strain evidence="1 2">DSM 26672</strain>
    </source>
</reference>
<comment type="caution">
    <text evidence="1">The sequence shown here is derived from an EMBL/GenBank/DDBJ whole genome shotgun (WGS) entry which is preliminary data.</text>
</comment>
<keyword evidence="2" id="KW-1185">Reference proteome</keyword>
<organism evidence="1 2">
    <name type="scientific">Bosea robiniae</name>
    <dbReference type="NCBI Taxonomy" id="1036780"/>
    <lineage>
        <taxon>Bacteria</taxon>
        <taxon>Pseudomonadati</taxon>
        <taxon>Pseudomonadota</taxon>
        <taxon>Alphaproteobacteria</taxon>
        <taxon>Hyphomicrobiales</taxon>
        <taxon>Boseaceae</taxon>
        <taxon>Bosea</taxon>
    </lineage>
</organism>
<evidence type="ECO:0000313" key="1">
    <source>
        <dbReference type="EMBL" id="SDF40024.1"/>
    </source>
</evidence>
<proteinExistence type="predicted"/>
<dbReference type="Proteomes" id="UP000199468">
    <property type="component" value="Unassembled WGS sequence"/>
</dbReference>
<protein>
    <submittedName>
        <fullName evidence="1">Uncharacterized protein</fullName>
    </submittedName>
</protein>